<dbReference type="SUPFAM" id="SSF53671">
    <property type="entry name" value="Aspartate/ornithine carbamoyltransferase"/>
    <property type="match status" value="1"/>
</dbReference>
<sequence>MAATLKGRSFLKLLDFTPDEIRELLALAADLKAKKKAGVRERKLDGRNIALLFEKPSTRTRCAFTVACIDEGAHPEYLGKSDIQFGKKETVADTARVLGRMFDGIEFRGFAHQTVETLAEYAGVPVWNGLTDDWHPTQFLADVLTMREEFGDLAGQTLAYVGDGRNNVANSLMVGCAKLGMHCRIVSPDTLHPEHDLVAAVEEIAASTGGSLVVTSSVDEGVAGADAIYADVWASMGEEDLIADRIRTLGPYKITEKMMSSTGKSGTIFLHCLPAFHNLDTEVSKQNPGIQEVEDEVFEGPQSRVFDQAENRLHTIKAVMVGTLGN</sequence>
<feature type="binding site" evidence="7">
    <location>
        <begin position="135"/>
        <end position="138"/>
    </location>
    <ligand>
        <name>carbamoyl phosphate</name>
        <dbReference type="ChEBI" id="CHEBI:58228"/>
    </ligand>
</feature>
<name>A0A8J6XZI7_9BACT</name>
<dbReference type="InterPro" id="IPR006130">
    <property type="entry name" value="Asp/Orn_carbamoylTrfase"/>
</dbReference>
<dbReference type="GO" id="GO:0004585">
    <property type="term" value="F:ornithine carbamoyltransferase activity"/>
    <property type="evidence" value="ECO:0007669"/>
    <property type="project" value="UniProtKB-UniRule"/>
</dbReference>
<comment type="subcellular location">
    <subcellularLocation>
        <location evidence="1 7">Cytoplasm</location>
    </subcellularLocation>
</comment>
<dbReference type="GO" id="GO:0042450">
    <property type="term" value="P:L-arginine biosynthetic process via ornithine"/>
    <property type="evidence" value="ECO:0007669"/>
    <property type="project" value="UniProtKB-UniRule"/>
</dbReference>
<dbReference type="GO" id="GO:0016597">
    <property type="term" value="F:amino acid binding"/>
    <property type="evidence" value="ECO:0007669"/>
    <property type="project" value="InterPro"/>
</dbReference>
<dbReference type="InterPro" id="IPR002292">
    <property type="entry name" value="Orn/put_carbamltrans"/>
</dbReference>
<evidence type="ECO:0000256" key="4">
    <source>
        <dbReference type="ARBA" id="ARBA00022490"/>
    </source>
</evidence>
<dbReference type="FunFam" id="3.40.50.1370:FF:000008">
    <property type="entry name" value="Ornithine carbamoyltransferase"/>
    <property type="match status" value="1"/>
</dbReference>
<feature type="binding site" evidence="7">
    <location>
        <position position="167"/>
    </location>
    <ligand>
        <name>L-ornithine</name>
        <dbReference type="ChEBI" id="CHEBI:46911"/>
    </ligand>
</feature>
<dbReference type="InterPro" id="IPR024904">
    <property type="entry name" value="OTCase_ArgI"/>
</dbReference>
<dbReference type="Pfam" id="PF02729">
    <property type="entry name" value="OTCace_N"/>
    <property type="match status" value="1"/>
</dbReference>
<dbReference type="GO" id="GO:0005737">
    <property type="term" value="C:cytoplasm"/>
    <property type="evidence" value="ECO:0007669"/>
    <property type="project" value="UniProtKB-SubCell"/>
</dbReference>
<accession>A0A8J6XZI7</accession>
<dbReference type="GO" id="GO:0019240">
    <property type="term" value="P:citrulline biosynthetic process"/>
    <property type="evidence" value="ECO:0007669"/>
    <property type="project" value="TreeGrafter"/>
</dbReference>
<dbReference type="Gene3D" id="3.40.50.1370">
    <property type="entry name" value="Aspartate/ornithine carbamoyltransferase"/>
    <property type="match status" value="2"/>
</dbReference>
<evidence type="ECO:0000259" key="8">
    <source>
        <dbReference type="Pfam" id="PF00185"/>
    </source>
</evidence>
<dbReference type="PANTHER" id="PTHR45753">
    <property type="entry name" value="ORNITHINE CARBAMOYLTRANSFERASE, MITOCHONDRIAL"/>
    <property type="match status" value="1"/>
</dbReference>
<protein>
    <recommendedName>
        <fullName evidence="3 7">Ornithine carbamoyltransferase</fullName>
        <shortName evidence="7">OTCase</shortName>
        <ecNumber evidence="3 7">2.1.3.3</ecNumber>
    </recommendedName>
</protein>
<evidence type="ECO:0000256" key="7">
    <source>
        <dbReference type="HAMAP-Rule" id="MF_01109"/>
    </source>
</evidence>
<gene>
    <name evidence="10" type="primary">argF</name>
    <name evidence="10" type="ORF">IFJ97_00785</name>
</gene>
<dbReference type="Pfam" id="PF00185">
    <property type="entry name" value="OTCace"/>
    <property type="match status" value="1"/>
</dbReference>
<dbReference type="AlphaFoldDB" id="A0A8J6XZI7"/>
<dbReference type="PRINTS" id="PR00102">
    <property type="entry name" value="OTCASE"/>
</dbReference>
<evidence type="ECO:0000256" key="3">
    <source>
        <dbReference type="ARBA" id="ARBA00013007"/>
    </source>
</evidence>
<dbReference type="InterPro" id="IPR006131">
    <property type="entry name" value="Asp_carbamoyltransf_Asp/Orn-bd"/>
</dbReference>
<organism evidence="10 11">
    <name type="scientific">Candidatus Sulfomarinibacter kjeldsenii</name>
    <dbReference type="NCBI Taxonomy" id="2885994"/>
    <lineage>
        <taxon>Bacteria</taxon>
        <taxon>Pseudomonadati</taxon>
        <taxon>Acidobacteriota</taxon>
        <taxon>Thermoanaerobaculia</taxon>
        <taxon>Thermoanaerobaculales</taxon>
        <taxon>Candidatus Sulfomarinibacteraceae</taxon>
        <taxon>Candidatus Sulfomarinibacter</taxon>
    </lineage>
</organism>
<evidence type="ECO:0000256" key="6">
    <source>
        <dbReference type="ARBA" id="ARBA00048772"/>
    </source>
</evidence>
<feature type="binding site" evidence="7">
    <location>
        <position position="108"/>
    </location>
    <ligand>
        <name>carbamoyl phosphate</name>
        <dbReference type="ChEBI" id="CHEBI:58228"/>
    </ligand>
</feature>
<feature type="binding site" evidence="7">
    <location>
        <position position="231"/>
    </location>
    <ligand>
        <name>L-ornithine</name>
        <dbReference type="ChEBI" id="CHEBI:46911"/>
    </ligand>
</feature>
<comment type="caution">
    <text evidence="10">The sequence shown here is derived from an EMBL/GenBank/DDBJ whole genome shotgun (WGS) entry which is preliminary data.</text>
</comment>
<dbReference type="PRINTS" id="PR00100">
    <property type="entry name" value="AOTCASE"/>
</dbReference>
<feature type="domain" description="Aspartate/ornithine carbamoyltransferase Asp/Orn-binding" evidence="8">
    <location>
        <begin position="155"/>
        <end position="321"/>
    </location>
</feature>
<feature type="binding site" evidence="7">
    <location>
        <begin position="57"/>
        <end position="60"/>
    </location>
    <ligand>
        <name>carbamoyl phosphate</name>
        <dbReference type="ChEBI" id="CHEBI:58228"/>
    </ligand>
</feature>
<feature type="domain" description="Aspartate/ornithine carbamoyltransferase carbamoyl-P binding" evidence="9">
    <location>
        <begin position="8"/>
        <end position="148"/>
    </location>
</feature>
<comment type="catalytic activity">
    <reaction evidence="6 7">
        <text>carbamoyl phosphate + L-ornithine = L-citrulline + phosphate + H(+)</text>
        <dbReference type="Rhea" id="RHEA:19513"/>
        <dbReference type="ChEBI" id="CHEBI:15378"/>
        <dbReference type="ChEBI" id="CHEBI:43474"/>
        <dbReference type="ChEBI" id="CHEBI:46911"/>
        <dbReference type="ChEBI" id="CHEBI:57743"/>
        <dbReference type="ChEBI" id="CHEBI:58228"/>
        <dbReference type="EC" id="2.1.3.3"/>
    </reaction>
</comment>
<reference evidence="10 11" key="1">
    <citation type="submission" date="2020-08" db="EMBL/GenBank/DDBJ databases">
        <title>Acidobacteriota in marine sediments use diverse sulfur dissimilation pathways.</title>
        <authorList>
            <person name="Wasmund K."/>
        </authorList>
    </citation>
    <scope>NUCLEOTIDE SEQUENCE [LARGE SCALE GENOMIC DNA]</scope>
    <source>
        <strain evidence="10">MAG AM3-A</strain>
    </source>
</reference>
<comment type="similarity">
    <text evidence="2 7">Belongs to the aspartate/ornithine carbamoyltransferase superfamily. OTCase family.</text>
</comment>
<dbReference type="EMBL" id="JACXWA010000010">
    <property type="protein sequence ID" value="MBD3869876.1"/>
    <property type="molecule type" value="Genomic_DNA"/>
</dbReference>
<proteinExistence type="inferred from homology"/>
<feature type="binding site" evidence="7">
    <location>
        <begin position="272"/>
        <end position="273"/>
    </location>
    <ligand>
        <name>carbamoyl phosphate</name>
        <dbReference type="ChEBI" id="CHEBI:58228"/>
    </ligand>
</feature>
<dbReference type="PANTHER" id="PTHR45753:SF1">
    <property type="entry name" value="ORNITHINE CARBAMOYLTRANSFERASE, CATABOLIC"/>
    <property type="match status" value="1"/>
</dbReference>
<evidence type="ECO:0000256" key="2">
    <source>
        <dbReference type="ARBA" id="ARBA00007805"/>
    </source>
</evidence>
<dbReference type="NCBIfam" id="TIGR00658">
    <property type="entry name" value="orni_carb_tr"/>
    <property type="match status" value="1"/>
</dbReference>
<keyword evidence="5 7" id="KW-0808">Transferase</keyword>
<evidence type="ECO:0000313" key="11">
    <source>
        <dbReference type="Proteomes" id="UP000598633"/>
    </source>
</evidence>
<evidence type="ECO:0000256" key="5">
    <source>
        <dbReference type="ARBA" id="ARBA00022679"/>
    </source>
</evidence>
<dbReference type="HAMAP" id="MF_01109">
    <property type="entry name" value="OTCase"/>
    <property type="match status" value="1"/>
</dbReference>
<feature type="binding site" evidence="7">
    <location>
        <position position="84"/>
    </location>
    <ligand>
        <name>carbamoyl phosphate</name>
        <dbReference type="ChEBI" id="CHEBI:58228"/>
    </ligand>
</feature>
<feature type="binding site" evidence="7">
    <location>
        <begin position="235"/>
        <end position="236"/>
    </location>
    <ligand>
        <name>L-ornithine</name>
        <dbReference type="ChEBI" id="CHEBI:46911"/>
    </ligand>
</feature>
<evidence type="ECO:0000256" key="1">
    <source>
        <dbReference type="ARBA" id="ARBA00004496"/>
    </source>
</evidence>
<dbReference type="NCBIfam" id="NF001986">
    <property type="entry name" value="PRK00779.1"/>
    <property type="match status" value="1"/>
</dbReference>
<dbReference type="Proteomes" id="UP000598633">
    <property type="component" value="Unassembled WGS sequence"/>
</dbReference>
<feature type="binding site" evidence="7">
    <location>
        <position position="312"/>
    </location>
    <ligand>
        <name>carbamoyl phosphate</name>
        <dbReference type="ChEBI" id="CHEBI:58228"/>
    </ligand>
</feature>
<evidence type="ECO:0000313" key="10">
    <source>
        <dbReference type="EMBL" id="MBD3869876.1"/>
    </source>
</evidence>
<dbReference type="PROSITE" id="PS00097">
    <property type="entry name" value="CARBAMOYLTRANSFERASE"/>
    <property type="match status" value="1"/>
</dbReference>
<dbReference type="InterPro" id="IPR006132">
    <property type="entry name" value="Asp/Orn_carbamoyltranf_P-bd"/>
</dbReference>
<keyword evidence="4 7" id="KW-0963">Cytoplasm</keyword>
<evidence type="ECO:0000259" key="9">
    <source>
        <dbReference type="Pfam" id="PF02729"/>
    </source>
</evidence>
<dbReference type="InterPro" id="IPR036901">
    <property type="entry name" value="Asp/Orn_carbamoylTrfase_sf"/>
</dbReference>
<dbReference type="EC" id="2.1.3.3" evidence="3 7"/>